<dbReference type="FunFam" id="3.30.70.270:FF:000001">
    <property type="entry name" value="Diguanylate cyclase domain protein"/>
    <property type="match status" value="1"/>
</dbReference>
<dbReference type="EMBL" id="QUNR01000003">
    <property type="protein sequence ID" value="REH37843.1"/>
    <property type="molecule type" value="Genomic_DNA"/>
</dbReference>
<evidence type="ECO:0000259" key="5">
    <source>
        <dbReference type="PROSITE" id="PS50887"/>
    </source>
</evidence>
<reference evidence="6 7" key="1">
    <citation type="submission" date="2018-08" db="EMBL/GenBank/DDBJ databases">
        <title>Genomic Encyclopedia of Type Strains, Phase IV (KMG-IV): sequencing the most valuable type-strain genomes for metagenomic binning, comparative biology and taxonomic classification.</title>
        <authorList>
            <person name="Goeker M."/>
        </authorList>
    </citation>
    <scope>NUCLEOTIDE SEQUENCE [LARGE SCALE GENOMIC DNA]</scope>
    <source>
        <strain evidence="6 7">DSM 26022</strain>
    </source>
</reference>
<evidence type="ECO:0000313" key="7">
    <source>
        <dbReference type="Proteomes" id="UP000256774"/>
    </source>
</evidence>
<organism evidence="6 7">
    <name type="scientific">Paraperlucidibaca baekdonensis</name>
    <dbReference type="NCBI Taxonomy" id="748120"/>
    <lineage>
        <taxon>Bacteria</taxon>
        <taxon>Pseudomonadati</taxon>
        <taxon>Pseudomonadota</taxon>
        <taxon>Gammaproteobacteria</taxon>
        <taxon>Moraxellales</taxon>
        <taxon>Moraxellaceae</taxon>
        <taxon>Paraperlucidibaca</taxon>
    </lineage>
</organism>
<name>A0A3E0H4M5_9GAMM</name>
<dbReference type="PANTHER" id="PTHR45138">
    <property type="entry name" value="REGULATORY COMPONENTS OF SENSORY TRANSDUCTION SYSTEM"/>
    <property type="match status" value="1"/>
</dbReference>
<keyword evidence="4" id="KW-0472">Membrane</keyword>
<comment type="catalytic activity">
    <reaction evidence="3">
        <text>2 GTP = 3',3'-c-di-GMP + 2 diphosphate</text>
        <dbReference type="Rhea" id="RHEA:24898"/>
        <dbReference type="ChEBI" id="CHEBI:33019"/>
        <dbReference type="ChEBI" id="CHEBI:37565"/>
        <dbReference type="ChEBI" id="CHEBI:58805"/>
        <dbReference type="EC" id="2.7.7.65"/>
    </reaction>
</comment>
<comment type="caution">
    <text evidence="6">The sequence shown here is derived from an EMBL/GenBank/DDBJ whole genome shotgun (WGS) entry which is preliminary data.</text>
</comment>
<dbReference type="NCBIfam" id="TIGR00254">
    <property type="entry name" value="GGDEF"/>
    <property type="match status" value="1"/>
</dbReference>
<feature type="transmembrane region" description="Helical" evidence="4">
    <location>
        <begin position="65"/>
        <end position="83"/>
    </location>
</feature>
<accession>A0A3E0H4M5</accession>
<dbReference type="CDD" id="cd01949">
    <property type="entry name" value="GGDEF"/>
    <property type="match status" value="1"/>
</dbReference>
<comment type="cofactor">
    <cofactor evidence="1">
        <name>Mg(2+)</name>
        <dbReference type="ChEBI" id="CHEBI:18420"/>
    </cofactor>
</comment>
<dbReference type="GO" id="GO:0052621">
    <property type="term" value="F:diguanylate cyclase activity"/>
    <property type="evidence" value="ECO:0007669"/>
    <property type="project" value="UniProtKB-EC"/>
</dbReference>
<dbReference type="Gene3D" id="3.30.70.270">
    <property type="match status" value="1"/>
</dbReference>
<dbReference type="InterPro" id="IPR029787">
    <property type="entry name" value="Nucleotide_cyclase"/>
</dbReference>
<protein>
    <recommendedName>
        <fullName evidence="2">diguanylate cyclase</fullName>
        <ecNumber evidence="2">2.7.7.65</ecNumber>
    </recommendedName>
</protein>
<feature type="domain" description="GGDEF" evidence="5">
    <location>
        <begin position="247"/>
        <end position="381"/>
    </location>
</feature>
<dbReference type="AlphaFoldDB" id="A0A3E0H4M5"/>
<feature type="transmembrane region" description="Helical" evidence="4">
    <location>
        <begin position="177"/>
        <end position="199"/>
    </location>
</feature>
<evidence type="ECO:0000256" key="1">
    <source>
        <dbReference type="ARBA" id="ARBA00001946"/>
    </source>
</evidence>
<keyword evidence="7" id="KW-1185">Reference proteome</keyword>
<evidence type="ECO:0000256" key="4">
    <source>
        <dbReference type="SAM" id="Phobius"/>
    </source>
</evidence>
<evidence type="ECO:0000313" key="6">
    <source>
        <dbReference type="EMBL" id="REH37843.1"/>
    </source>
</evidence>
<dbReference type="Proteomes" id="UP000256774">
    <property type="component" value="Unassembled WGS sequence"/>
</dbReference>
<dbReference type="Pfam" id="PF00990">
    <property type="entry name" value="GGDEF"/>
    <property type="match status" value="1"/>
</dbReference>
<proteinExistence type="predicted"/>
<dbReference type="SMART" id="SM00267">
    <property type="entry name" value="GGDEF"/>
    <property type="match status" value="1"/>
</dbReference>
<keyword evidence="4" id="KW-0812">Transmembrane</keyword>
<dbReference type="PROSITE" id="PS50887">
    <property type="entry name" value="GGDEF"/>
    <property type="match status" value="1"/>
</dbReference>
<feature type="transmembrane region" description="Helical" evidence="4">
    <location>
        <begin position="103"/>
        <end position="126"/>
    </location>
</feature>
<dbReference type="PANTHER" id="PTHR45138:SF9">
    <property type="entry name" value="DIGUANYLATE CYCLASE DGCM-RELATED"/>
    <property type="match status" value="1"/>
</dbReference>
<dbReference type="SUPFAM" id="SSF55073">
    <property type="entry name" value="Nucleotide cyclase"/>
    <property type="match status" value="1"/>
</dbReference>
<gene>
    <name evidence="6" type="ORF">DFR26_1627</name>
</gene>
<dbReference type="InterPro" id="IPR000160">
    <property type="entry name" value="GGDEF_dom"/>
</dbReference>
<feature type="transmembrane region" description="Helical" evidence="4">
    <location>
        <begin position="138"/>
        <end position="157"/>
    </location>
</feature>
<sequence length="397" mass="43852">MRRLTVWRKRIAAALEWSPVDKGLILMAMAIPLYLQYFLWSLYVISRPDSHSLVHTEVVKRVMEVELLLIAIGSLIVIAGIFLRRRRPDYLPFQHATLQYYSLSLVLMSYSIGTLSFPVGIVLLGAPIFGFILLNRRAVWWAAASAFSLLMALSYAAASGDIPYAPSKVPPASSHAFTFWMLSELFFAAPFLILITFMADQMLTWWRDREDQIRELSRRDGLTGLANRRHILSEADAATARARRDEQPLAVVILDLDHFKRVNDSHGHGTGDRVLKASAERLSAALRAGDSVGRYGGEEFLLVLPNTDASEAHAVAERCRLSLQALIVHNDQGLRVPVTASFGLTLLSPTDSSVNAAIGRADEALYQAKGHGRNRVETLLAGSGMVPSDAFSKAPQA</sequence>
<keyword evidence="4" id="KW-1133">Transmembrane helix</keyword>
<evidence type="ECO:0000256" key="3">
    <source>
        <dbReference type="ARBA" id="ARBA00034247"/>
    </source>
</evidence>
<dbReference type="InterPro" id="IPR043128">
    <property type="entry name" value="Rev_trsase/Diguanyl_cyclase"/>
</dbReference>
<dbReference type="InterPro" id="IPR050469">
    <property type="entry name" value="Diguanylate_Cyclase"/>
</dbReference>
<evidence type="ECO:0000256" key="2">
    <source>
        <dbReference type="ARBA" id="ARBA00012528"/>
    </source>
</evidence>
<feature type="transmembrane region" description="Helical" evidence="4">
    <location>
        <begin position="24"/>
        <end position="45"/>
    </location>
</feature>
<dbReference type="EC" id="2.7.7.65" evidence="2"/>